<dbReference type="EMBL" id="GL888070">
    <property type="protein sequence ID" value="EGI68082.1"/>
    <property type="molecule type" value="Genomic_DNA"/>
</dbReference>
<dbReference type="Proteomes" id="UP000007755">
    <property type="component" value="Unassembled WGS sequence"/>
</dbReference>
<dbReference type="AlphaFoldDB" id="F4WCA2"/>
<name>F4WCA2_ACREC</name>
<protein>
    <submittedName>
        <fullName evidence="1">Uncharacterized protein</fullName>
    </submittedName>
</protein>
<keyword evidence="2" id="KW-1185">Reference proteome</keyword>
<accession>F4WCA2</accession>
<evidence type="ECO:0000313" key="1">
    <source>
        <dbReference type="EMBL" id="EGI68082.1"/>
    </source>
</evidence>
<dbReference type="InParanoid" id="F4WCA2"/>
<organism evidence="2">
    <name type="scientific">Acromyrmex echinatior</name>
    <name type="common">Panamanian leafcutter ant</name>
    <name type="synonym">Acromyrmex octospinosus echinatior</name>
    <dbReference type="NCBI Taxonomy" id="103372"/>
    <lineage>
        <taxon>Eukaryota</taxon>
        <taxon>Metazoa</taxon>
        <taxon>Ecdysozoa</taxon>
        <taxon>Arthropoda</taxon>
        <taxon>Hexapoda</taxon>
        <taxon>Insecta</taxon>
        <taxon>Pterygota</taxon>
        <taxon>Neoptera</taxon>
        <taxon>Endopterygota</taxon>
        <taxon>Hymenoptera</taxon>
        <taxon>Apocrita</taxon>
        <taxon>Aculeata</taxon>
        <taxon>Formicoidea</taxon>
        <taxon>Formicidae</taxon>
        <taxon>Myrmicinae</taxon>
        <taxon>Acromyrmex</taxon>
    </lineage>
</organism>
<evidence type="ECO:0000313" key="2">
    <source>
        <dbReference type="Proteomes" id="UP000007755"/>
    </source>
</evidence>
<gene>
    <name evidence="1" type="ORF">G5I_03176</name>
</gene>
<sequence length="275" mass="30260">MDSPGQSAIDIKEFASRIVALEALGKPAKSPVPRVTGSEICALVYRAPMYRERLGGIKGMRPAESLEPISLFPGSTFLGVPCDFVVRSTRPVGSGGVYLVLAPTLSQLVAGFDALLIQPSGPRQKALQPRCYFPNVFTARLPPSTPLDLAILHPHPIPPPLSENRNNFIRGSLRTAPTFTKTYSPTLASMFLTTSDRNKDLLARPFRDPPLVCVFFPVSVYANRAVEKFRHWQCETHPHDLPTLTQPYLLRLKRLMCASCMGHDAPTQESPANDL</sequence>
<proteinExistence type="predicted"/>
<reference evidence="1" key="1">
    <citation type="submission" date="2011-02" db="EMBL/GenBank/DDBJ databases">
        <title>The genome of the leaf-cutting ant Acromyrmex echinatior suggests key adaptations to social evolution and fungus farming.</title>
        <authorList>
            <person name="Nygaard S."/>
            <person name="Zhang G."/>
        </authorList>
    </citation>
    <scope>NUCLEOTIDE SEQUENCE</scope>
</reference>